<accession>A0A972VZ70</accession>
<dbReference type="InterPro" id="IPR010169">
    <property type="entry name" value="AcOrn-deacetyl"/>
</dbReference>
<dbReference type="PANTHER" id="PTHR43808:SF1">
    <property type="entry name" value="ACETYLORNITHINE DEACETYLASE"/>
    <property type="match status" value="1"/>
</dbReference>
<dbReference type="GO" id="GO:0006526">
    <property type="term" value="P:L-arginine biosynthetic process"/>
    <property type="evidence" value="ECO:0007669"/>
    <property type="project" value="UniProtKB-KW"/>
</dbReference>
<keyword evidence="3" id="KW-0963">Cytoplasm</keyword>
<protein>
    <submittedName>
        <fullName evidence="11">Acetylornithine deacetylase</fullName>
        <ecNumber evidence="11">3.5.1.16</ecNumber>
    </submittedName>
</protein>
<dbReference type="SUPFAM" id="SSF55031">
    <property type="entry name" value="Bacterial exopeptidase dimerisation domain"/>
    <property type="match status" value="1"/>
</dbReference>
<name>A0A972VZ70_9GAMM</name>
<keyword evidence="4" id="KW-0055">Arginine biosynthesis</keyword>
<dbReference type="InterPro" id="IPR050072">
    <property type="entry name" value="Peptidase_M20A"/>
</dbReference>
<dbReference type="NCBIfam" id="TIGR01892">
    <property type="entry name" value="AcOrn-deacetyl"/>
    <property type="match status" value="1"/>
</dbReference>
<dbReference type="Pfam" id="PF07687">
    <property type="entry name" value="M20_dimer"/>
    <property type="match status" value="1"/>
</dbReference>
<reference evidence="11" key="1">
    <citation type="submission" date="2020-05" db="EMBL/GenBank/DDBJ databases">
        <title>Sulfur intermediates as new biogeochemical hubs in an aquatic model microbial ecosystem.</title>
        <authorList>
            <person name="Vigneron A."/>
        </authorList>
    </citation>
    <scope>NUCLEOTIDE SEQUENCE</scope>
    <source>
        <strain evidence="11">Bin.250</strain>
    </source>
</reference>
<evidence type="ECO:0000256" key="9">
    <source>
        <dbReference type="ARBA" id="ARBA00023285"/>
    </source>
</evidence>
<feature type="domain" description="Peptidase M20 dimerisation" evidence="10">
    <location>
        <begin position="122"/>
        <end position="230"/>
    </location>
</feature>
<dbReference type="EC" id="3.5.1.16" evidence="11"/>
<dbReference type="GO" id="GO:0046872">
    <property type="term" value="F:metal ion binding"/>
    <property type="evidence" value="ECO:0007669"/>
    <property type="project" value="UniProtKB-KW"/>
</dbReference>
<dbReference type="InterPro" id="IPR011650">
    <property type="entry name" value="Peptidase_M20_dimer"/>
</dbReference>
<dbReference type="Pfam" id="PF01546">
    <property type="entry name" value="Peptidase_M20"/>
    <property type="match status" value="1"/>
</dbReference>
<dbReference type="InterPro" id="IPR002933">
    <property type="entry name" value="Peptidase_M20"/>
</dbReference>
<dbReference type="SUPFAM" id="SSF53187">
    <property type="entry name" value="Zn-dependent exopeptidases"/>
    <property type="match status" value="1"/>
</dbReference>
<evidence type="ECO:0000259" key="10">
    <source>
        <dbReference type="Pfam" id="PF07687"/>
    </source>
</evidence>
<keyword evidence="8" id="KW-0862">Zinc</keyword>
<keyword evidence="7 11" id="KW-0378">Hydrolase</keyword>
<evidence type="ECO:0000256" key="3">
    <source>
        <dbReference type="ARBA" id="ARBA00022490"/>
    </source>
</evidence>
<dbReference type="PANTHER" id="PTHR43808">
    <property type="entry name" value="ACETYLORNITHINE DEACETYLASE"/>
    <property type="match status" value="1"/>
</dbReference>
<dbReference type="GO" id="GO:0008777">
    <property type="term" value="F:acetylornithine deacetylase activity"/>
    <property type="evidence" value="ECO:0007669"/>
    <property type="project" value="UniProtKB-EC"/>
</dbReference>
<keyword evidence="9" id="KW-0170">Cobalt</keyword>
<evidence type="ECO:0000256" key="4">
    <source>
        <dbReference type="ARBA" id="ARBA00022571"/>
    </source>
</evidence>
<comment type="caution">
    <text evidence="11">The sequence shown here is derived from an EMBL/GenBank/DDBJ whole genome shotgun (WGS) entry which is preliminary data.</text>
</comment>
<evidence type="ECO:0000313" key="12">
    <source>
        <dbReference type="Proteomes" id="UP000754644"/>
    </source>
</evidence>
<evidence type="ECO:0000256" key="5">
    <source>
        <dbReference type="ARBA" id="ARBA00022605"/>
    </source>
</evidence>
<comment type="similarity">
    <text evidence="2">Belongs to the peptidase M20A family. ArgE subfamily.</text>
</comment>
<comment type="subcellular location">
    <subcellularLocation>
        <location evidence="1">Cytoplasm</location>
    </subcellularLocation>
</comment>
<dbReference type="GO" id="GO:0005737">
    <property type="term" value="C:cytoplasm"/>
    <property type="evidence" value="ECO:0007669"/>
    <property type="project" value="UniProtKB-SubCell"/>
</dbReference>
<evidence type="ECO:0000256" key="8">
    <source>
        <dbReference type="ARBA" id="ARBA00022833"/>
    </source>
</evidence>
<organism evidence="11 12">
    <name type="scientific">SAR86 cluster bacterium</name>
    <dbReference type="NCBI Taxonomy" id="2030880"/>
    <lineage>
        <taxon>Bacteria</taxon>
        <taxon>Pseudomonadati</taxon>
        <taxon>Pseudomonadota</taxon>
        <taxon>Gammaproteobacteria</taxon>
        <taxon>SAR86 cluster</taxon>
    </lineage>
</organism>
<proteinExistence type="inferred from homology"/>
<gene>
    <name evidence="11" type="primary">argE</name>
    <name evidence="11" type="ORF">HQ497_12565</name>
</gene>
<dbReference type="EMBL" id="JABMOJ010000474">
    <property type="protein sequence ID" value="NQV66186.1"/>
    <property type="molecule type" value="Genomic_DNA"/>
</dbReference>
<sequence>NGHPGKSNLIATRGVGSGGLVLSGHTDTVPLDANLWASDPFTLTEINDRWYGLGTCDMKSFFALAIAALEPLLDQEFTRPLTIIGTADEESSMSGARALTAADICGARYAIIGEPTELQPVYKHKGIMMLSLKIQGSSGHSSNPALGANAIDGSGIVIEQLLKFRQELANRYQDPGFTVASPTLNLGCIHGGDNPNRICDHVDMAFDVRVLPGMNNTNIMSEIESRLTPLLADQGLSMSLELFHEPLPPFQTEGDELLAATRELTGCEPKTVAFATEAPFLSQLGMQTVVLGPGSIDQAHQPNEFVELRQIEPTIAILRGLIAKHCCGE</sequence>
<dbReference type="Proteomes" id="UP000754644">
    <property type="component" value="Unassembled WGS sequence"/>
</dbReference>
<keyword evidence="5" id="KW-0028">Amino-acid biosynthesis</keyword>
<dbReference type="AlphaFoldDB" id="A0A972VZ70"/>
<dbReference type="CDD" id="cd03894">
    <property type="entry name" value="M20_ArgE"/>
    <property type="match status" value="1"/>
</dbReference>
<dbReference type="InterPro" id="IPR036264">
    <property type="entry name" value="Bact_exopeptidase_dim_dom"/>
</dbReference>
<evidence type="ECO:0000256" key="7">
    <source>
        <dbReference type="ARBA" id="ARBA00022801"/>
    </source>
</evidence>
<evidence type="ECO:0000256" key="2">
    <source>
        <dbReference type="ARBA" id="ARBA00005691"/>
    </source>
</evidence>
<dbReference type="FunFam" id="3.30.70.360:FF:000003">
    <property type="entry name" value="Acetylornithine deacetylase"/>
    <property type="match status" value="1"/>
</dbReference>
<evidence type="ECO:0000256" key="6">
    <source>
        <dbReference type="ARBA" id="ARBA00022723"/>
    </source>
</evidence>
<feature type="non-terminal residue" evidence="11">
    <location>
        <position position="1"/>
    </location>
</feature>
<evidence type="ECO:0000256" key="1">
    <source>
        <dbReference type="ARBA" id="ARBA00004496"/>
    </source>
</evidence>
<evidence type="ECO:0000313" key="11">
    <source>
        <dbReference type="EMBL" id="NQV66186.1"/>
    </source>
</evidence>
<dbReference type="Gene3D" id="3.40.630.10">
    <property type="entry name" value="Zn peptidases"/>
    <property type="match status" value="1"/>
</dbReference>
<keyword evidence="6" id="KW-0479">Metal-binding</keyword>
<dbReference type="Gene3D" id="3.30.70.360">
    <property type="match status" value="1"/>
</dbReference>